<organism evidence="3 4">
    <name type="scientific">Brassica cretica</name>
    <name type="common">Mustard</name>
    <dbReference type="NCBI Taxonomy" id="69181"/>
    <lineage>
        <taxon>Eukaryota</taxon>
        <taxon>Viridiplantae</taxon>
        <taxon>Streptophyta</taxon>
        <taxon>Embryophyta</taxon>
        <taxon>Tracheophyta</taxon>
        <taxon>Spermatophyta</taxon>
        <taxon>Magnoliopsida</taxon>
        <taxon>eudicotyledons</taxon>
        <taxon>Gunneridae</taxon>
        <taxon>Pentapetalae</taxon>
        <taxon>rosids</taxon>
        <taxon>malvids</taxon>
        <taxon>Brassicales</taxon>
        <taxon>Brassicaceae</taxon>
        <taxon>Brassiceae</taxon>
        <taxon>Brassica</taxon>
    </lineage>
</organism>
<dbReference type="CDD" id="cd06222">
    <property type="entry name" value="RNase_H_like"/>
    <property type="match status" value="1"/>
</dbReference>
<name>A0A8S9FYE3_BRACR</name>
<dbReference type="InterPro" id="IPR052929">
    <property type="entry name" value="RNase_H-like_EbsB-rel"/>
</dbReference>
<dbReference type="AlphaFoldDB" id="A0A8S9FYE3"/>
<reference evidence="3" key="1">
    <citation type="submission" date="2019-12" db="EMBL/GenBank/DDBJ databases">
        <title>Genome sequencing and annotation of Brassica cretica.</title>
        <authorList>
            <person name="Studholme D.J."/>
            <person name="Sarris P.F."/>
        </authorList>
    </citation>
    <scope>NUCLEOTIDE SEQUENCE</scope>
    <source>
        <strain evidence="3">PFS-001/15</strain>
        <tissue evidence="3">Leaf</tissue>
    </source>
</reference>
<dbReference type="Gene3D" id="3.30.420.10">
    <property type="entry name" value="Ribonuclease H-like superfamily/Ribonuclease H"/>
    <property type="match status" value="1"/>
</dbReference>
<evidence type="ECO:0000313" key="4">
    <source>
        <dbReference type="Proteomes" id="UP000712281"/>
    </source>
</evidence>
<dbReference type="GO" id="GO:0003676">
    <property type="term" value="F:nucleic acid binding"/>
    <property type="evidence" value="ECO:0007669"/>
    <property type="project" value="InterPro"/>
</dbReference>
<keyword evidence="1" id="KW-1133">Transmembrane helix</keyword>
<dbReference type="PANTHER" id="PTHR47074:SF11">
    <property type="entry name" value="REVERSE TRANSCRIPTASE-LIKE PROTEIN"/>
    <property type="match status" value="1"/>
</dbReference>
<sequence>MILSLALASIMGSLGPLSLMWSSGIGVRSQIHQDDRSRPSILLSLVLLGASCGVDYVYLLLMATETLTTAIKAAKEWDQLQQHEKTAPPSNPQIPVADFISAVVVRSDAAWHKEDKKAGLGWIIQTTSGIIHKKKVMIDVASPLMVEGLALREALKHCVSSGMDSIRFESGSSQLIKAINRHEPLTELHGVLADIFHLSSSPTLSISFNWIPRNQNMLADSLAKDGLCMDEAFMALT</sequence>
<dbReference type="InterPro" id="IPR044730">
    <property type="entry name" value="RNase_H-like_dom_plant"/>
</dbReference>
<feature type="transmembrane region" description="Helical" evidence="1">
    <location>
        <begin position="42"/>
        <end position="61"/>
    </location>
</feature>
<evidence type="ECO:0000256" key="1">
    <source>
        <dbReference type="SAM" id="Phobius"/>
    </source>
</evidence>
<dbReference type="InterPro" id="IPR002156">
    <property type="entry name" value="RNaseH_domain"/>
</dbReference>
<dbReference type="EMBL" id="QGKW02002228">
    <property type="protein sequence ID" value="KAF2538019.1"/>
    <property type="molecule type" value="Genomic_DNA"/>
</dbReference>
<accession>A0A8S9FYE3</accession>
<gene>
    <name evidence="3" type="ORF">F2Q68_00019295</name>
</gene>
<comment type="caution">
    <text evidence="3">The sequence shown here is derived from an EMBL/GenBank/DDBJ whole genome shotgun (WGS) entry which is preliminary data.</text>
</comment>
<dbReference type="SUPFAM" id="SSF53098">
    <property type="entry name" value="Ribonuclease H-like"/>
    <property type="match status" value="1"/>
</dbReference>
<evidence type="ECO:0000259" key="2">
    <source>
        <dbReference type="Pfam" id="PF13456"/>
    </source>
</evidence>
<dbReference type="Pfam" id="PF13456">
    <property type="entry name" value="RVT_3"/>
    <property type="match status" value="1"/>
</dbReference>
<proteinExistence type="predicted"/>
<dbReference type="GO" id="GO:0004523">
    <property type="term" value="F:RNA-DNA hybrid ribonuclease activity"/>
    <property type="evidence" value="ECO:0007669"/>
    <property type="project" value="InterPro"/>
</dbReference>
<protein>
    <recommendedName>
        <fullName evidence="2">RNase H type-1 domain-containing protein</fullName>
    </recommendedName>
</protein>
<dbReference type="InterPro" id="IPR012337">
    <property type="entry name" value="RNaseH-like_sf"/>
</dbReference>
<feature type="domain" description="RNase H type-1" evidence="2">
    <location>
        <begin position="107"/>
        <end position="225"/>
    </location>
</feature>
<evidence type="ECO:0000313" key="3">
    <source>
        <dbReference type="EMBL" id="KAF2538019.1"/>
    </source>
</evidence>
<keyword evidence="1" id="KW-0472">Membrane</keyword>
<keyword evidence="1" id="KW-0812">Transmembrane</keyword>
<dbReference type="PANTHER" id="PTHR47074">
    <property type="entry name" value="BNAC02G40300D PROTEIN"/>
    <property type="match status" value="1"/>
</dbReference>
<dbReference type="InterPro" id="IPR036397">
    <property type="entry name" value="RNaseH_sf"/>
</dbReference>
<dbReference type="Proteomes" id="UP000712281">
    <property type="component" value="Unassembled WGS sequence"/>
</dbReference>